<evidence type="ECO:0000313" key="3">
    <source>
        <dbReference type="EMBL" id="GIY15693.1"/>
    </source>
</evidence>
<name>A0AAV4R6J4_CAEEX</name>
<dbReference type="AlphaFoldDB" id="A0AAV4R6J4"/>
<feature type="compositionally biased region" description="Polar residues" evidence="1">
    <location>
        <begin position="100"/>
        <end position="113"/>
    </location>
</feature>
<proteinExistence type="predicted"/>
<keyword evidence="2" id="KW-0812">Transmembrane</keyword>
<feature type="compositionally biased region" description="Polar residues" evidence="1">
    <location>
        <begin position="1"/>
        <end position="20"/>
    </location>
</feature>
<feature type="region of interest" description="Disordered" evidence="1">
    <location>
        <begin position="196"/>
        <end position="218"/>
    </location>
</feature>
<keyword evidence="2" id="KW-1133">Transmembrane helix</keyword>
<evidence type="ECO:0000313" key="4">
    <source>
        <dbReference type="Proteomes" id="UP001054945"/>
    </source>
</evidence>
<accession>A0AAV4R6J4</accession>
<feature type="transmembrane region" description="Helical" evidence="2">
    <location>
        <begin position="348"/>
        <end position="365"/>
    </location>
</feature>
<dbReference type="Proteomes" id="UP001054945">
    <property type="component" value="Unassembled WGS sequence"/>
</dbReference>
<sequence length="382" mass="43559">MKDGVQNDNSKLDNNLINEATNEELENESPIEMPKINDEFSEEERETNKREAFSSSKMHSEEETGRNKSKRVGNDSADGNIESKSNINDESLNKIHSDEAVNQDNKLNIRSSNINENRHKKIDVAPALPDLKTYNIHDNLTSTEKQEDLRRKMDLDVPENISDQNAKLVPKEAQSNEHSSDAIEAESNLNKKRSITWRDVPVEKENSNNVENRSAPSGTEFFNVSDIAASSNSDKTSTDFSKKSVIPSRSLSEDFDNNERDILMQRSNLKKPYIREEQSHGEFPLKKAGDFNEIALQQNEMPLNENIISNSGEASSKENNYHATKIRSNYRKIKNSNRENPSIREDKWTLTIIMNLMIIITMYALHQIALKLRITPTNSHTL</sequence>
<feature type="compositionally biased region" description="Polar residues" evidence="1">
    <location>
        <begin position="207"/>
        <end position="218"/>
    </location>
</feature>
<comment type="caution">
    <text evidence="3">The sequence shown here is derived from an EMBL/GenBank/DDBJ whole genome shotgun (WGS) entry which is preliminary data.</text>
</comment>
<feature type="region of interest" description="Disordered" evidence="1">
    <location>
        <begin position="1"/>
        <end position="113"/>
    </location>
</feature>
<organism evidence="3 4">
    <name type="scientific">Caerostris extrusa</name>
    <name type="common">Bark spider</name>
    <name type="synonym">Caerostris bankana</name>
    <dbReference type="NCBI Taxonomy" id="172846"/>
    <lineage>
        <taxon>Eukaryota</taxon>
        <taxon>Metazoa</taxon>
        <taxon>Ecdysozoa</taxon>
        <taxon>Arthropoda</taxon>
        <taxon>Chelicerata</taxon>
        <taxon>Arachnida</taxon>
        <taxon>Araneae</taxon>
        <taxon>Araneomorphae</taxon>
        <taxon>Entelegynae</taxon>
        <taxon>Araneoidea</taxon>
        <taxon>Araneidae</taxon>
        <taxon>Caerostris</taxon>
    </lineage>
</organism>
<reference evidence="3 4" key="1">
    <citation type="submission" date="2021-06" db="EMBL/GenBank/DDBJ databases">
        <title>Caerostris extrusa draft genome.</title>
        <authorList>
            <person name="Kono N."/>
            <person name="Arakawa K."/>
        </authorList>
    </citation>
    <scope>NUCLEOTIDE SEQUENCE [LARGE SCALE GENOMIC DNA]</scope>
</reference>
<protein>
    <submittedName>
        <fullName evidence="3">Uncharacterized protein</fullName>
    </submittedName>
</protein>
<dbReference type="EMBL" id="BPLR01007269">
    <property type="protein sequence ID" value="GIY15693.1"/>
    <property type="molecule type" value="Genomic_DNA"/>
</dbReference>
<keyword evidence="4" id="KW-1185">Reference proteome</keyword>
<feature type="compositionally biased region" description="Basic and acidic residues" evidence="1">
    <location>
        <begin position="46"/>
        <end position="66"/>
    </location>
</feature>
<gene>
    <name evidence="3" type="ORF">CEXT_638931</name>
</gene>
<evidence type="ECO:0000256" key="1">
    <source>
        <dbReference type="SAM" id="MobiDB-lite"/>
    </source>
</evidence>
<keyword evidence="2" id="KW-0472">Membrane</keyword>
<evidence type="ECO:0000256" key="2">
    <source>
        <dbReference type="SAM" id="Phobius"/>
    </source>
</evidence>